<evidence type="ECO:0000313" key="1">
    <source>
        <dbReference type="EMBL" id="QEV49297.1"/>
    </source>
</evidence>
<dbReference type="InterPro" id="IPR037883">
    <property type="entry name" value="Knr4/Smi1-like_sf"/>
</dbReference>
<dbReference type="RefSeq" id="WP_150529870.1">
    <property type="nucleotide sequence ID" value="NZ_BNBW01000016.1"/>
</dbReference>
<dbReference type="EMBL" id="CP023692">
    <property type="protein sequence ID" value="QEV49297.1"/>
    <property type="molecule type" value="Genomic_DNA"/>
</dbReference>
<dbReference type="GeneID" id="95615413"/>
<dbReference type="AlphaFoldDB" id="A0A5J6JDC5"/>
<protein>
    <submittedName>
        <fullName evidence="1">SMI1/KNR4 family protein</fullName>
    </submittedName>
</protein>
<keyword evidence="2" id="KW-1185">Reference proteome</keyword>
<organism evidence="1 2">
    <name type="scientific">Streptomyces vinaceus</name>
    <dbReference type="NCBI Taxonomy" id="1960"/>
    <lineage>
        <taxon>Bacteria</taxon>
        <taxon>Bacillati</taxon>
        <taxon>Actinomycetota</taxon>
        <taxon>Actinomycetes</taxon>
        <taxon>Kitasatosporales</taxon>
        <taxon>Streptomycetaceae</taxon>
        <taxon>Streptomyces</taxon>
    </lineage>
</organism>
<dbReference type="Proteomes" id="UP000325563">
    <property type="component" value="Chromosome"/>
</dbReference>
<reference evidence="1 2" key="1">
    <citation type="submission" date="2017-09" db="EMBL/GenBank/DDBJ databases">
        <authorList>
            <person name="Lee N."/>
            <person name="Cho B.-K."/>
        </authorList>
    </citation>
    <scope>NUCLEOTIDE SEQUENCE [LARGE SCALE GENOMIC DNA]</scope>
    <source>
        <strain evidence="1 2">ATCC 27476</strain>
    </source>
</reference>
<dbReference type="KEGG" id="svn:CP980_33295"/>
<evidence type="ECO:0000313" key="2">
    <source>
        <dbReference type="Proteomes" id="UP000325563"/>
    </source>
</evidence>
<gene>
    <name evidence="1" type="ORF">CP980_33295</name>
</gene>
<dbReference type="SUPFAM" id="SSF160631">
    <property type="entry name" value="SMI1/KNR4-like"/>
    <property type="match status" value="1"/>
</dbReference>
<name>A0A5J6JDC5_STRVI</name>
<sequence length="169" mass="18895">MTATALERLKELLGEPACWGWARPRLWEAAEGHLGVPLPAGYKAFLDLYGPGAFDGFLHMDRPVDGTAAELERLWPTSGPKSHLDDPDRYPFPFHPQPGGLIEWGGEEDGAVYYFLPEEPDPADWRMVVETDEGEWQEAPGPVTEFLLNLAGRPHRPGPAHRYRQTPTP</sequence>
<proteinExistence type="predicted"/>
<accession>A0A5J6JDC5</accession>